<evidence type="ECO:0000256" key="4">
    <source>
        <dbReference type="ARBA" id="ARBA00023242"/>
    </source>
</evidence>
<dbReference type="PROSITE" id="PS51294">
    <property type="entry name" value="HTH_MYB"/>
    <property type="match status" value="1"/>
</dbReference>
<evidence type="ECO:0000259" key="5">
    <source>
        <dbReference type="PROSITE" id="PS50090"/>
    </source>
</evidence>
<evidence type="ECO:0000313" key="8">
    <source>
        <dbReference type="EMBL" id="EQC38055.1"/>
    </source>
</evidence>
<dbReference type="AlphaFoldDB" id="T0QVL7"/>
<dbReference type="RefSeq" id="XP_008608382.1">
    <property type="nucleotide sequence ID" value="XM_008610160.1"/>
</dbReference>
<gene>
    <name evidence="8" type="ORF">SDRG_04485</name>
</gene>
<keyword evidence="9" id="KW-1185">Reference proteome</keyword>
<dbReference type="GO" id="GO:0003677">
    <property type="term" value="F:DNA binding"/>
    <property type="evidence" value="ECO:0007669"/>
    <property type="project" value="UniProtKB-KW"/>
</dbReference>
<dbReference type="InterPro" id="IPR009057">
    <property type="entry name" value="Homeodomain-like_sf"/>
</dbReference>
<dbReference type="InParanoid" id="T0QVL7"/>
<dbReference type="eggNOG" id="KOG0724">
    <property type="taxonomic scope" value="Eukaryota"/>
</dbReference>
<dbReference type="InterPro" id="IPR017930">
    <property type="entry name" value="Myb_dom"/>
</dbReference>
<dbReference type="GeneID" id="19945212"/>
<evidence type="ECO:0000259" key="7">
    <source>
        <dbReference type="PROSITE" id="PS51294"/>
    </source>
</evidence>
<dbReference type="PANTHER" id="PTHR12802:SF155">
    <property type="entry name" value="DEUBIQUITINASE MYSM1"/>
    <property type="match status" value="1"/>
</dbReference>
<proteinExistence type="predicted"/>
<organism evidence="8 9">
    <name type="scientific">Saprolegnia diclina (strain VS20)</name>
    <dbReference type="NCBI Taxonomy" id="1156394"/>
    <lineage>
        <taxon>Eukaryota</taxon>
        <taxon>Sar</taxon>
        <taxon>Stramenopiles</taxon>
        <taxon>Oomycota</taxon>
        <taxon>Saprolegniomycetes</taxon>
        <taxon>Saprolegniales</taxon>
        <taxon>Saprolegniaceae</taxon>
        <taxon>Saprolegnia</taxon>
    </lineage>
</organism>
<keyword evidence="2" id="KW-0238">DNA-binding</keyword>
<reference evidence="8 9" key="1">
    <citation type="submission" date="2012-04" db="EMBL/GenBank/DDBJ databases">
        <title>The Genome Sequence of Saprolegnia declina VS20.</title>
        <authorList>
            <consortium name="The Broad Institute Genome Sequencing Platform"/>
            <person name="Russ C."/>
            <person name="Nusbaum C."/>
            <person name="Tyler B."/>
            <person name="van West P."/>
            <person name="Dieguez-Uribeondo J."/>
            <person name="de Bruijn I."/>
            <person name="Tripathy S."/>
            <person name="Jiang R."/>
            <person name="Young S.K."/>
            <person name="Zeng Q."/>
            <person name="Gargeya S."/>
            <person name="Fitzgerald M."/>
            <person name="Haas B."/>
            <person name="Abouelleil A."/>
            <person name="Alvarado L."/>
            <person name="Arachchi H.M."/>
            <person name="Berlin A."/>
            <person name="Chapman S.B."/>
            <person name="Goldberg J."/>
            <person name="Griggs A."/>
            <person name="Gujja S."/>
            <person name="Hansen M."/>
            <person name="Howarth C."/>
            <person name="Imamovic A."/>
            <person name="Larimer J."/>
            <person name="McCowen C."/>
            <person name="Montmayeur A."/>
            <person name="Murphy C."/>
            <person name="Neiman D."/>
            <person name="Pearson M."/>
            <person name="Priest M."/>
            <person name="Roberts A."/>
            <person name="Saif S."/>
            <person name="Shea T."/>
            <person name="Sisk P."/>
            <person name="Sykes S."/>
            <person name="Wortman J."/>
            <person name="Nusbaum C."/>
            <person name="Birren B."/>
        </authorList>
    </citation>
    <scope>NUCLEOTIDE SEQUENCE [LARGE SCALE GENOMIC DNA]</scope>
    <source>
        <strain evidence="8 9">VS20</strain>
    </source>
</reference>
<dbReference type="OrthoDB" id="167514at2759"/>
<feature type="domain" description="SANT" evidence="6">
    <location>
        <begin position="3"/>
        <end position="42"/>
    </location>
</feature>
<dbReference type="STRING" id="1156394.T0QVL7"/>
<dbReference type="NCBIfam" id="TIGR01557">
    <property type="entry name" value="myb_SHAQKYF"/>
    <property type="match status" value="1"/>
</dbReference>
<evidence type="ECO:0000256" key="3">
    <source>
        <dbReference type="ARBA" id="ARBA00023163"/>
    </source>
</evidence>
<dbReference type="EMBL" id="JH767142">
    <property type="protein sequence ID" value="EQC38055.1"/>
    <property type="molecule type" value="Genomic_DNA"/>
</dbReference>
<dbReference type="Gene3D" id="1.10.10.60">
    <property type="entry name" value="Homeodomain-like"/>
    <property type="match status" value="1"/>
</dbReference>
<dbReference type="CDD" id="cd00167">
    <property type="entry name" value="SANT"/>
    <property type="match status" value="1"/>
</dbReference>
<accession>T0QVL7</accession>
<dbReference type="InterPro" id="IPR017884">
    <property type="entry name" value="SANT_dom"/>
</dbReference>
<name>T0QVL7_SAPDV</name>
<dbReference type="Pfam" id="PF00249">
    <property type="entry name" value="Myb_DNA-binding"/>
    <property type="match status" value="1"/>
</dbReference>
<dbReference type="PROSITE" id="PS50090">
    <property type="entry name" value="MYB_LIKE"/>
    <property type="match status" value="1"/>
</dbReference>
<keyword evidence="3" id="KW-0804">Transcription</keyword>
<keyword evidence="4" id="KW-0539">Nucleus</keyword>
<evidence type="ECO:0000313" key="9">
    <source>
        <dbReference type="Proteomes" id="UP000030762"/>
    </source>
</evidence>
<dbReference type="SMART" id="SM00717">
    <property type="entry name" value="SANT"/>
    <property type="match status" value="1"/>
</dbReference>
<dbReference type="PANTHER" id="PTHR12802">
    <property type="entry name" value="SWI/SNF COMPLEX-RELATED"/>
    <property type="match status" value="1"/>
</dbReference>
<keyword evidence="1" id="KW-0805">Transcription regulation</keyword>
<dbReference type="InterPro" id="IPR006447">
    <property type="entry name" value="Myb_dom_plants"/>
</dbReference>
<dbReference type="VEuPathDB" id="FungiDB:SDRG_04485"/>
<dbReference type="OMA" id="LMPPTTI"/>
<sequence>MEPASGSWSRDEHERFLVAIQKYPRGPWKKVADLVGTRTVRQTQTHAQKFREKLMRHERAALATAATPALDEAALAPLPYDASSTGLVRVLGTSPRDDLMPPTTIMDVASLPSLAESIDFLMSVIAKVDNAPSPAA</sequence>
<dbReference type="SUPFAM" id="SSF46689">
    <property type="entry name" value="Homeodomain-like"/>
    <property type="match status" value="1"/>
</dbReference>
<evidence type="ECO:0000256" key="2">
    <source>
        <dbReference type="ARBA" id="ARBA00023125"/>
    </source>
</evidence>
<evidence type="ECO:0000259" key="6">
    <source>
        <dbReference type="PROSITE" id="PS51293"/>
    </source>
</evidence>
<protein>
    <submittedName>
        <fullName evidence="8">Uncharacterized protein</fullName>
    </submittedName>
</protein>
<feature type="domain" description="HTH myb-type" evidence="7">
    <location>
        <begin position="1"/>
        <end position="55"/>
    </location>
</feature>
<evidence type="ECO:0000256" key="1">
    <source>
        <dbReference type="ARBA" id="ARBA00023015"/>
    </source>
</evidence>
<dbReference type="InterPro" id="IPR001005">
    <property type="entry name" value="SANT/Myb"/>
</dbReference>
<dbReference type="PROSITE" id="PS51293">
    <property type="entry name" value="SANT"/>
    <property type="match status" value="1"/>
</dbReference>
<feature type="domain" description="Myb-like" evidence="5">
    <location>
        <begin position="1"/>
        <end position="51"/>
    </location>
</feature>
<dbReference type="Proteomes" id="UP000030762">
    <property type="component" value="Unassembled WGS sequence"/>
</dbReference>